<dbReference type="AlphaFoldDB" id="A0A6I9RCF6"/>
<accession>A0A6I9RCF6</accession>
<name>A0A6I9RCF6_ELAGV</name>
<dbReference type="InParanoid" id="A0A6I9RCF6"/>
<keyword evidence="1" id="KW-1185">Reference proteome</keyword>
<gene>
    <name evidence="2" type="primary">LOC105047223</name>
</gene>
<organism evidence="1 2">
    <name type="scientific">Elaeis guineensis var. tenera</name>
    <name type="common">Oil palm</name>
    <dbReference type="NCBI Taxonomy" id="51953"/>
    <lineage>
        <taxon>Eukaryota</taxon>
        <taxon>Viridiplantae</taxon>
        <taxon>Streptophyta</taxon>
        <taxon>Embryophyta</taxon>
        <taxon>Tracheophyta</taxon>
        <taxon>Spermatophyta</taxon>
        <taxon>Magnoliopsida</taxon>
        <taxon>Liliopsida</taxon>
        <taxon>Arecaceae</taxon>
        <taxon>Arecoideae</taxon>
        <taxon>Cocoseae</taxon>
        <taxon>Elaeidinae</taxon>
        <taxon>Elaeis</taxon>
    </lineage>
</organism>
<dbReference type="FunCoup" id="A0A6I9RCF6">
    <property type="interactions" value="2"/>
</dbReference>
<dbReference type="RefSeq" id="XP_010924343.1">
    <property type="nucleotide sequence ID" value="XM_010926041.1"/>
</dbReference>
<protein>
    <submittedName>
        <fullName evidence="2">Uncharacterized protein LOC105047223</fullName>
    </submittedName>
</protein>
<evidence type="ECO:0000313" key="1">
    <source>
        <dbReference type="Proteomes" id="UP000504607"/>
    </source>
</evidence>
<proteinExistence type="predicted"/>
<dbReference type="OrthoDB" id="1906820at2759"/>
<sequence length="192" mass="21404">MEILPDCSNCGLEEESTEHVLLRCRRAKLIWRMAGSQPWGASTGPWLPSFLEAIQRSAGDGPSEACQLVYIAYQIWLSLNNLIFYAEDVLAKRILERAYYLAIEYHHFDSASLILADPSFWDSLTPPPSEFAKVNFNGSVKDGRDGSGFVIRDPDSWILAARGSPLYEASVPSAKLHAAWAGIIYAIRKLRA</sequence>
<dbReference type="Proteomes" id="UP000504607">
    <property type="component" value="Chromosome 6"/>
</dbReference>
<evidence type="ECO:0000313" key="2">
    <source>
        <dbReference type="RefSeq" id="XP_010924343.1"/>
    </source>
</evidence>
<reference evidence="2" key="1">
    <citation type="submission" date="2025-08" db="UniProtKB">
        <authorList>
            <consortium name="RefSeq"/>
        </authorList>
    </citation>
    <scope>IDENTIFICATION</scope>
</reference>